<accession>A0AAW8DNX0</accession>
<reference evidence="1" key="1">
    <citation type="submission" date="2023-07" db="EMBL/GenBank/DDBJ databases">
        <title>Sorghum-associated microbial communities from plants grown in Nebraska, USA.</title>
        <authorList>
            <person name="Schachtman D."/>
        </authorList>
    </citation>
    <scope>NUCLEOTIDE SEQUENCE</scope>
    <source>
        <strain evidence="1">DS2795</strain>
    </source>
</reference>
<comment type="caution">
    <text evidence="1">The sequence shown here is derived from an EMBL/GenBank/DDBJ whole genome shotgun (WGS) entry which is preliminary data.</text>
</comment>
<evidence type="ECO:0000313" key="1">
    <source>
        <dbReference type="EMBL" id="MDP9921123.1"/>
    </source>
</evidence>
<gene>
    <name evidence="1" type="ORF">J2W25_000128</name>
</gene>
<organism evidence="1 2">
    <name type="scientific">Variovorax boronicumulans</name>
    <dbReference type="NCBI Taxonomy" id="436515"/>
    <lineage>
        <taxon>Bacteria</taxon>
        <taxon>Pseudomonadati</taxon>
        <taxon>Pseudomonadota</taxon>
        <taxon>Betaproteobacteria</taxon>
        <taxon>Burkholderiales</taxon>
        <taxon>Comamonadaceae</taxon>
        <taxon>Variovorax</taxon>
    </lineage>
</organism>
<dbReference type="AlphaFoldDB" id="A0AAW8DNX0"/>
<sequence length="370" mass="41302">MTTIYIDESGHSGDMVDNGTGYDFKRQPYFALAGVGLQDEEEWDARLQALRDRHRIPSGERDARSLASRPEFSAAVIHALLDRRAPLFVELVDKRYFICSCITSFQLLPSCLGYPESMRLDFLRNAVADFLHVHADAQVLDSFVASCLTPEAGTLHASFASLRDLATYTAEEEEDASAQVAKGFGRIVEAANTEYHALSGAQHQPWLEFLPPPELNTSSTQAWTLPNLTSFMRIYARIHLYYRHCLADVRLVHDQNFEVQRILGQGKAAAEGPDRAMALLCTPPSDHRFEEVAALDFRQSHEAAGVQMAEVVAGATMRFFRDLHTGRCVCPALHEAMMRLISEGDERTGYGLKQVVPTRQVRIGAEEAWA</sequence>
<dbReference type="Proteomes" id="UP001244295">
    <property type="component" value="Unassembled WGS sequence"/>
</dbReference>
<evidence type="ECO:0000313" key="2">
    <source>
        <dbReference type="Proteomes" id="UP001244295"/>
    </source>
</evidence>
<protein>
    <recommendedName>
        <fullName evidence="3">DUF3800 domain-containing protein</fullName>
    </recommendedName>
</protein>
<dbReference type="EMBL" id="JAUSRR010000001">
    <property type="protein sequence ID" value="MDP9921123.1"/>
    <property type="molecule type" value="Genomic_DNA"/>
</dbReference>
<dbReference type="InterPro" id="IPR024524">
    <property type="entry name" value="DUF3800"/>
</dbReference>
<dbReference type="RefSeq" id="WP_307635517.1">
    <property type="nucleotide sequence ID" value="NZ_JAUSRR010000001.1"/>
</dbReference>
<proteinExistence type="predicted"/>
<evidence type="ECO:0008006" key="3">
    <source>
        <dbReference type="Google" id="ProtNLM"/>
    </source>
</evidence>
<dbReference type="Pfam" id="PF12686">
    <property type="entry name" value="DUF3800"/>
    <property type="match status" value="1"/>
</dbReference>
<name>A0AAW8DNX0_9BURK</name>